<dbReference type="AlphaFoldDB" id="A0A419DF19"/>
<gene>
    <name evidence="1" type="ORF">C4544_01985</name>
</gene>
<protein>
    <submittedName>
        <fullName evidence="1">Uncharacterized protein</fullName>
    </submittedName>
</protein>
<dbReference type="EMBL" id="QZJW01000013">
    <property type="protein sequence ID" value="RJO61699.1"/>
    <property type="molecule type" value="Genomic_DNA"/>
</dbReference>
<accession>A0A419DF19</accession>
<dbReference type="Proteomes" id="UP000285655">
    <property type="component" value="Unassembled WGS sequence"/>
</dbReference>
<sequence length="218" mass="24704">MESFDEVCNKINTEIISDDADDRAEYLKHFKTDVDKFTFAMATAFMGWRKLDNTIKGDEKRAYVSGLVYTAITLHILSLKLFISGHTVAAGNLMRQVLESIALALLCAGKNLGILEQFMDRSYRSNNAIRDVMKHYKILELKEPGVRQLSEAQKFYHQYSHPTLLTLATGMSDGVLYVGASFDESKIEAYTKEINSRVGLAEVFDNFIYAVYANLSKW</sequence>
<proteinExistence type="predicted"/>
<evidence type="ECO:0000313" key="1">
    <source>
        <dbReference type="EMBL" id="RJO61699.1"/>
    </source>
</evidence>
<comment type="caution">
    <text evidence="1">The sequence shown here is derived from an EMBL/GenBank/DDBJ whole genome shotgun (WGS) entry which is preliminary data.</text>
</comment>
<evidence type="ECO:0000313" key="2">
    <source>
        <dbReference type="Proteomes" id="UP000285655"/>
    </source>
</evidence>
<organism evidence="1 2">
    <name type="scientific">candidate division WS5 bacterium</name>
    <dbReference type="NCBI Taxonomy" id="2093353"/>
    <lineage>
        <taxon>Bacteria</taxon>
        <taxon>candidate division WS5</taxon>
    </lineage>
</organism>
<name>A0A419DF19_9BACT</name>
<reference evidence="1 2" key="1">
    <citation type="journal article" date="2017" name="ISME J.">
        <title>Energy and carbon metabolisms in a deep terrestrial subsurface fluid microbial community.</title>
        <authorList>
            <person name="Momper L."/>
            <person name="Jungbluth S.P."/>
            <person name="Lee M.D."/>
            <person name="Amend J.P."/>
        </authorList>
    </citation>
    <scope>NUCLEOTIDE SEQUENCE [LARGE SCALE GENOMIC DNA]</scope>
    <source>
        <strain evidence="1">SURF_29</strain>
    </source>
</reference>